<keyword evidence="3" id="KW-1185">Reference proteome</keyword>
<sequence length="230" mass="25581">MSENDQGIENEPQEQAEVVDPTDPKWDELDAQDWREDGPFDLDEVDLDADDVDRLDFGSLIMTPFDEMQLQLQIDEATQQVQAALVMHANSALEVAVFGAPATSSMAGDIRREMVEVTEQQGGDVQLAEGPFGTEIRRVIPLQNDEGETMYHVSRTWFAHGPRWLVRGVLMGEAGMTEGTDGPAAVLYEFFRNLVVRRDESPRVPGDLIPMTIPEELVAQAPEDGEVPEQ</sequence>
<reference evidence="2 3" key="1">
    <citation type="submission" date="2017-02" db="EMBL/GenBank/DDBJ databases">
        <authorList>
            <person name="Peterson S.W."/>
        </authorList>
    </citation>
    <scope>NUCLEOTIDE SEQUENCE [LARGE SCALE GENOMIC DNA]</scope>
    <source>
        <strain evidence="2 3">LSP_Lj1</strain>
    </source>
</reference>
<dbReference type="Pfam" id="PF12502">
    <property type="entry name" value="DUF3710"/>
    <property type="match status" value="1"/>
</dbReference>
<feature type="region of interest" description="Disordered" evidence="1">
    <location>
        <begin position="1"/>
        <end position="29"/>
    </location>
</feature>
<dbReference type="OrthoDB" id="8480367at2"/>
<dbReference type="STRING" id="1255658.FM114_11635"/>
<dbReference type="RefSeq" id="WP_094765318.1">
    <property type="nucleotide sequence ID" value="NZ_FUKQ01000044.1"/>
</dbReference>
<dbReference type="InterPro" id="IPR022183">
    <property type="entry name" value="DUF3710"/>
</dbReference>
<name>A0A1R4K625_9ACTN</name>
<evidence type="ECO:0000256" key="1">
    <source>
        <dbReference type="SAM" id="MobiDB-lite"/>
    </source>
</evidence>
<feature type="compositionally biased region" description="Acidic residues" evidence="1">
    <location>
        <begin position="1"/>
        <end position="14"/>
    </location>
</feature>
<accession>A0A1R4K625</accession>
<organism evidence="2 3">
    <name type="scientific">Luteococcus japonicus LSP_Lj1</name>
    <dbReference type="NCBI Taxonomy" id="1255658"/>
    <lineage>
        <taxon>Bacteria</taxon>
        <taxon>Bacillati</taxon>
        <taxon>Actinomycetota</taxon>
        <taxon>Actinomycetes</taxon>
        <taxon>Propionibacteriales</taxon>
        <taxon>Propionibacteriaceae</taxon>
        <taxon>Luteococcus</taxon>
    </lineage>
</organism>
<dbReference type="Proteomes" id="UP000188342">
    <property type="component" value="Unassembled WGS sequence"/>
</dbReference>
<evidence type="ECO:0000313" key="2">
    <source>
        <dbReference type="EMBL" id="SJN39612.1"/>
    </source>
</evidence>
<dbReference type="AlphaFoldDB" id="A0A1R4K625"/>
<evidence type="ECO:0008006" key="4">
    <source>
        <dbReference type="Google" id="ProtNLM"/>
    </source>
</evidence>
<dbReference type="EMBL" id="FUKQ01000044">
    <property type="protein sequence ID" value="SJN39612.1"/>
    <property type="molecule type" value="Genomic_DNA"/>
</dbReference>
<evidence type="ECO:0000313" key="3">
    <source>
        <dbReference type="Proteomes" id="UP000188342"/>
    </source>
</evidence>
<gene>
    <name evidence="2" type="ORF">FM114_11635</name>
</gene>
<proteinExistence type="predicted"/>
<protein>
    <recommendedName>
        <fullName evidence="4">DUF3710 domain-containing protein</fullName>
    </recommendedName>
</protein>